<comment type="caution">
    <text evidence="1">The sequence shown here is derived from an EMBL/GenBank/DDBJ whole genome shotgun (WGS) entry which is preliminary data.</text>
</comment>
<keyword evidence="2" id="KW-1185">Reference proteome</keyword>
<protein>
    <submittedName>
        <fullName evidence="1">Uncharacterized protein</fullName>
    </submittedName>
</protein>
<sequence length="110" mass="13100">MKHSRHLLPYPVFISRLASECRVPKYPGDEFYTVREVEMYCPYGDWKGERPRIRRGSILWRRLDRQERLLLRQSCQIANTRLMIPQAFPETDFTGLERISSDDSTESAMF</sequence>
<organism evidence="1 2">
    <name type="scientific">Stylosanthes scabra</name>
    <dbReference type="NCBI Taxonomy" id="79078"/>
    <lineage>
        <taxon>Eukaryota</taxon>
        <taxon>Viridiplantae</taxon>
        <taxon>Streptophyta</taxon>
        <taxon>Embryophyta</taxon>
        <taxon>Tracheophyta</taxon>
        <taxon>Spermatophyta</taxon>
        <taxon>Magnoliopsida</taxon>
        <taxon>eudicotyledons</taxon>
        <taxon>Gunneridae</taxon>
        <taxon>Pentapetalae</taxon>
        <taxon>rosids</taxon>
        <taxon>fabids</taxon>
        <taxon>Fabales</taxon>
        <taxon>Fabaceae</taxon>
        <taxon>Papilionoideae</taxon>
        <taxon>50 kb inversion clade</taxon>
        <taxon>dalbergioids sensu lato</taxon>
        <taxon>Dalbergieae</taxon>
        <taxon>Pterocarpus clade</taxon>
        <taxon>Stylosanthes</taxon>
    </lineage>
</organism>
<dbReference type="EMBL" id="JASCZI010092941">
    <property type="protein sequence ID" value="MED6152937.1"/>
    <property type="molecule type" value="Genomic_DNA"/>
</dbReference>
<evidence type="ECO:0000313" key="1">
    <source>
        <dbReference type="EMBL" id="MED6152937.1"/>
    </source>
</evidence>
<reference evidence="1 2" key="1">
    <citation type="journal article" date="2023" name="Plants (Basel)">
        <title>Bridging the Gap: Combining Genomics and Transcriptomics Approaches to Understand Stylosanthes scabra, an Orphan Legume from the Brazilian Caatinga.</title>
        <authorList>
            <person name="Ferreira-Neto J.R.C."/>
            <person name="da Silva M.D."/>
            <person name="Binneck E."/>
            <person name="de Melo N.F."/>
            <person name="da Silva R.H."/>
            <person name="de Melo A.L.T.M."/>
            <person name="Pandolfi V."/>
            <person name="Bustamante F.O."/>
            <person name="Brasileiro-Vidal A.C."/>
            <person name="Benko-Iseppon A.M."/>
        </authorList>
    </citation>
    <scope>NUCLEOTIDE SEQUENCE [LARGE SCALE GENOMIC DNA]</scope>
    <source>
        <tissue evidence="1">Leaves</tissue>
    </source>
</reference>
<proteinExistence type="predicted"/>
<dbReference type="Proteomes" id="UP001341840">
    <property type="component" value="Unassembled WGS sequence"/>
</dbReference>
<evidence type="ECO:0000313" key="2">
    <source>
        <dbReference type="Proteomes" id="UP001341840"/>
    </source>
</evidence>
<accession>A0ABU6TWU7</accession>
<gene>
    <name evidence="1" type="ORF">PIB30_096740</name>
</gene>
<name>A0ABU6TWU7_9FABA</name>